<name>A0ABN1SVL8_9ACTN</name>
<protein>
    <submittedName>
        <fullName evidence="2">Uncharacterized protein</fullName>
    </submittedName>
</protein>
<evidence type="ECO:0000313" key="2">
    <source>
        <dbReference type="EMBL" id="GAA1006741.1"/>
    </source>
</evidence>
<evidence type="ECO:0000256" key="1">
    <source>
        <dbReference type="SAM" id="MobiDB-lite"/>
    </source>
</evidence>
<organism evidence="2 3">
    <name type="scientific">Streptomyces thermogriseus</name>
    <dbReference type="NCBI Taxonomy" id="75292"/>
    <lineage>
        <taxon>Bacteria</taxon>
        <taxon>Bacillati</taxon>
        <taxon>Actinomycetota</taxon>
        <taxon>Actinomycetes</taxon>
        <taxon>Kitasatosporales</taxon>
        <taxon>Streptomycetaceae</taxon>
        <taxon>Streptomyces</taxon>
    </lineage>
</organism>
<feature type="region of interest" description="Disordered" evidence="1">
    <location>
        <begin position="87"/>
        <end position="107"/>
    </location>
</feature>
<accession>A0ABN1SVL8</accession>
<evidence type="ECO:0000313" key="3">
    <source>
        <dbReference type="Proteomes" id="UP001501072"/>
    </source>
</evidence>
<sequence>MREEPATGLHGDGRYEPGPAHPALAAGRRNRPPEPATGTATGTGMNSPNPPREVRAGITVQRSGKSCGSWSKTVDNSMAVNIAITHTGEAHASSRANSTEQRRDYAP</sequence>
<feature type="region of interest" description="Disordered" evidence="1">
    <location>
        <begin position="1"/>
        <end position="54"/>
    </location>
</feature>
<reference evidence="2 3" key="1">
    <citation type="journal article" date="2019" name="Int. J. Syst. Evol. Microbiol.">
        <title>The Global Catalogue of Microorganisms (GCM) 10K type strain sequencing project: providing services to taxonomists for standard genome sequencing and annotation.</title>
        <authorList>
            <consortium name="The Broad Institute Genomics Platform"/>
            <consortium name="The Broad Institute Genome Sequencing Center for Infectious Disease"/>
            <person name="Wu L."/>
            <person name="Ma J."/>
        </authorList>
    </citation>
    <scope>NUCLEOTIDE SEQUENCE [LARGE SCALE GENOMIC DNA]</scope>
    <source>
        <strain evidence="2 3">JCM 11269</strain>
    </source>
</reference>
<feature type="compositionally biased region" description="Basic and acidic residues" evidence="1">
    <location>
        <begin position="1"/>
        <end position="15"/>
    </location>
</feature>
<dbReference type="Proteomes" id="UP001501072">
    <property type="component" value="Unassembled WGS sequence"/>
</dbReference>
<proteinExistence type="predicted"/>
<dbReference type="EMBL" id="BAAAHU010000010">
    <property type="protein sequence ID" value="GAA1006741.1"/>
    <property type="molecule type" value="Genomic_DNA"/>
</dbReference>
<keyword evidence="3" id="KW-1185">Reference proteome</keyword>
<comment type="caution">
    <text evidence="2">The sequence shown here is derived from an EMBL/GenBank/DDBJ whole genome shotgun (WGS) entry which is preliminary data.</text>
</comment>
<gene>
    <name evidence="2" type="ORF">GCM10009564_14850</name>
</gene>